<sequence>PPSPPSIRVQSTTATSVHLVWEPPDIPVNGYVLHYKEDQNDWVKQHVPGTQQSIVLEQLRCGTRYQLYMEAFNDAGKGDPTQVLSVKTEGTAPVAPDKASFLVINSTFVLLHLGAWYSGGCHISFFVAQYKPRGESEWTLISNHVQPQTEALLVPQLAPGTWYNLLMTAHNDAGSTDAEFVFATYTETGGTVPPMVSVNSEDRRFYRHLGIVVPVACSLVIVLMVALVVCLLYSRTCCRGRSRVIYETAGEDDRSRMSKTGSRDMVDMVLLSKKLHSSYDETNAKSFYPSPPRLQQQQQLMLQQQQHQQLATAQNAAQLNNEAQGFDDAGSDCDSVRSNGAGDASQHRRHQHTYDVPFHVRRPPGEEETYSKVKRVMPTPVPSANVYQVPQVCDIGRKTLERRRSGQLTRELASHQQWLPTPRCPTPQLSDYRTPRTSNRPPYNGDDSDSEPSPHRGSRQAEDDDLHEVSEAECDREISKLSFMKVPSSSPDAEQPEA</sequence>
<feature type="non-terminal residue" evidence="1">
    <location>
        <position position="1"/>
    </location>
</feature>
<dbReference type="Proteomes" id="UP000805193">
    <property type="component" value="Unassembled WGS sequence"/>
</dbReference>
<gene>
    <name evidence="1" type="ORF">HPB47_006455</name>
</gene>
<evidence type="ECO:0000313" key="1">
    <source>
        <dbReference type="EMBL" id="KAG0416391.1"/>
    </source>
</evidence>
<accession>A0AC60PAS2</accession>
<dbReference type="EMBL" id="JABSTQ010010957">
    <property type="protein sequence ID" value="KAG0416391.1"/>
    <property type="molecule type" value="Genomic_DNA"/>
</dbReference>
<comment type="caution">
    <text evidence="1">The sequence shown here is derived from an EMBL/GenBank/DDBJ whole genome shotgun (WGS) entry which is preliminary data.</text>
</comment>
<proteinExistence type="predicted"/>
<protein>
    <submittedName>
        <fullName evidence="1">Uncharacterized protein</fullName>
    </submittedName>
</protein>
<organism evidence="1 2">
    <name type="scientific">Ixodes persulcatus</name>
    <name type="common">Taiga tick</name>
    <dbReference type="NCBI Taxonomy" id="34615"/>
    <lineage>
        <taxon>Eukaryota</taxon>
        <taxon>Metazoa</taxon>
        <taxon>Ecdysozoa</taxon>
        <taxon>Arthropoda</taxon>
        <taxon>Chelicerata</taxon>
        <taxon>Arachnida</taxon>
        <taxon>Acari</taxon>
        <taxon>Parasitiformes</taxon>
        <taxon>Ixodida</taxon>
        <taxon>Ixodoidea</taxon>
        <taxon>Ixodidae</taxon>
        <taxon>Ixodinae</taxon>
        <taxon>Ixodes</taxon>
    </lineage>
</organism>
<name>A0AC60PAS2_IXOPE</name>
<keyword evidence="2" id="KW-1185">Reference proteome</keyword>
<reference evidence="1 2" key="1">
    <citation type="journal article" date="2020" name="Cell">
        <title>Large-Scale Comparative Analyses of Tick Genomes Elucidate Their Genetic Diversity and Vector Capacities.</title>
        <authorList>
            <consortium name="Tick Genome and Microbiome Consortium (TIGMIC)"/>
            <person name="Jia N."/>
            <person name="Wang J."/>
            <person name="Shi W."/>
            <person name="Du L."/>
            <person name="Sun Y."/>
            <person name="Zhan W."/>
            <person name="Jiang J.F."/>
            <person name="Wang Q."/>
            <person name="Zhang B."/>
            <person name="Ji P."/>
            <person name="Bell-Sakyi L."/>
            <person name="Cui X.M."/>
            <person name="Yuan T.T."/>
            <person name="Jiang B.G."/>
            <person name="Yang W.F."/>
            <person name="Lam T.T."/>
            <person name="Chang Q.C."/>
            <person name="Ding S.J."/>
            <person name="Wang X.J."/>
            <person name="Zhu J.G."/>
            <person name="Ruan X.D."/>
            <person name="Zhao L."/>
            <person name="Wei J.T."/>
            <person name="Ye R.Z."/>
            <person name="Que T.C."/>
            <person name="Du C.H."/>
            <person name="Zhou Y.H."/>
            <person name="Cheng J.X."/>
            <person name="Dai P.F."/>
            <person name="Guo W.B."/>
            <person name="Han X.H."/>
            <person name="Huang E.J."/>
            <person name="Li L.F."/>
            <person name="Wei W."/>
            <person name="Gao Y.C."/>
            <person name="Liu J.Z."/>
            <person name="Shao H.Z."/>
            <person name="Wang X."/>
            <person name="Wang C.C."/>
            <person name="Yang T.C."/>
            <person name="Huo Q.B."/>
            <person name="Li W."/>
            <person name="Chen H.Y."/>
            <person name="Chen S.E."/>
            <person name="Zhou L.G."/>
            <person name="Ni X.B."/>
            <person name="Tian J.H."/>
            <person name="Sheng Y."/>
            <person name="Liu T."/>
            <person name="Pan Y.S."/>
            <person name="Xia L.Y."/>
            <person name="Li J."/>
            <person name="Zhao F."/>
            <person name="Cao W.C."/>
        </authorList>
    </citation>
    <scope>NUCLEOTIDE SEQUENCE [LARGE SCALE GENOMIC DNA]</scope>
    <source>
        <strain evidence="1">Iper-2018</strain>
    </source>
</reference>
<evidence type="ECO:0000313" key="2">
    <source>
        <dbReference type="Proteomes" id="UP000805193"/>
    </source>
</evidence>